<comment type="subcellular location">
    <subcellularLocation>
        <location evidence="1">Cell membrane</location>
        <topology evidence="1">Multi-pass membrane protein</topology>
    </subcellularLocation>
    <subcellularLocation>
        <location evidence="6">Membrane</location>
        <topology evidence="6">Multi-pass membrane protein</topology>
    </subcellularLocation>
</comment>
<feature type="transmembrane region" description="Helical" evidence="8">
    <location>
        <begin position="388"/>
        <end position="409"/>
    </location>
</feature>
<dbReference type="InterPro" id="IPR002898">
    <property type="entry name" value="MotA_ExbB_proton_chnl"/>
</dbReference>
<feature type="domain" description="MotA/TolQ/ExbB proton channel" evidence="9">
    <location>
        <begin position="351"/>
        <end position="466"/>
    </location>
</feature>
<keyword evidence="7" id="KW-0175">Coiled coil</keyword>
<feature type="coiled-coil region" evidence="7">
    <location>
        <begin position="68"/>
        <end position="102"/>
    </location>
</feature>
<dbReference type="GO" id="GO:0017038">
    <property type="term" value="P:protein import"/>
    <property type="evidence" value="ECO:0007669"/>
    <property type="project" value="TreeGrafter"/>
</dbReference>
<keyword evidence="11" id="KW-1185">Reference proteome</keyword>
<name>R4YSZ7_OLEAN</name>
<accession>R4YSZ7</accession>
<evidence type="ECO:0000256" key="4">
    <source>
        <dbReference type="ARBA" id="ARBA00022989"/>
    </source>
</evidence>
<feature type="transmembrane region" description="Helical" evidence="8">
    <location>
        <begin position="429"/>
        <end position="450"/>
    </location>
</feature>
<dbReference type="HOGENOM" id="CLU_047225_1_0_6"/>
<evidence type="ECO:0000256" key="5">
    <source>
        <dbReference type="ARBA" id="ARBA00023136"/>
    </source>
</evidence>
<dbReference type="STRING" id="698738.OLEAN_C23620"/>
<dbReference type="EMBL" id="FO203512">
    <property type="protein sequence ID" value="CCK76538.1"/>
    <property type="molecule type" value="Genomic_DNA"/>
</dbReference>
<evidence type="ECO:0000256" key="2">
    <source>
        <dbReference type="ARBA" id="ARBA00022475"/>
    </source>
</evidence>
<proteinExistence type="inferred from homology"/>
<comment type="similarity">
    <text evidence="6">Belongs to the exbB/tolQ family.</text>
</comment>
<evidence type="ECO:0000313" key="11">
    <source>
        <dbReference type="Proteomes" id="UP000032749"/>
    </source>
</evidence>
<reference evidence="10 11" key="1">
    <citation type="journal article" date="2013" name="Nat. Commun.">
        <title>Genome sequence and functional genomic analysis of the oil-degrading bacterium Oleispira antarctica.</title>
        <authorList>
            <person name="Kube M."/>
            <person name="Chernikova T.N."/>
            <person name="Al-Ramahi Y."/>
            <person name="Beloqui A."/>
            <person name="Lopez-Cortez N."/>
            <person name="Guazzaroni M.E."/>
            <person name="Heipieper H.J."/>
            <person name="Klages S."/>
            <person name="Kotsyurbenko O.R."/>
            <person name="Langer I."/>
            <person name="Nechitaylo T.Y."/>
            <person name="Lunsdorf H."/>
            <person name="Fernandez M."/>
            <person name="Juarez S."/>
            <person name="Ciordia S."/>
            <person name="Singer A."/>
            <person name="Kagan O."/>
            <person name="Egorova O."/>
            <person name="Petit P.A."/>
            <person name="Stogios P."/>
            <person name="Kim Y."/>
            <person name="Tchigvintsev A."/>
            <person name="Flick R."/>
            <person name="Denaro R."/>
            <person name="Genovese M."/>
            <person name="Albar J.P."/>
            <person name="Reva O.N."/>
            <person name="Martinez-Gomariz M."/>
            <person name="Tran H."/>
            <person name="Ferrer M."/>
            <person name="Savchenko A."/>
            <person name="Yakunin A.F."/>
            <person name="Yakimov M.M."/>
            <person name="Golyshina O.V."/>
            <person name="Reinhardt R."/>
            <person name="Golyshin P.N."/>
        </authorList>
    </citation>
    <scope>NUCLEOTIDE SEQUENCE [LARGE SCALE GENOMIC DNA]</scope>
</reference>
<evidence type="ECO:0000256" key="7">
    <source>
        <dbReference type="SAM" id="Coils"/>
    </source>
</evidence>
<gene>
    <name evidence="10" type="ORF">OLEAN_C23620</name>
</gene>
<keyword evidence="5 8" id="KW-0472">Membrane</keyword>
<protein>
    <submittedName>
        <fullName evidence="10">TonB system biopolymer transport component</fullName>
    </submittedName>
</protein>
<dbReference type="PIRSF" id="PIRSF037714">
    <property type="entry name" value="TolR"/>
    <property type="match status" value="1"/>
</dbReference>
<keyword evidence="4 8" id="KW-1133">Transmembrane helix</keyword>
<organism evidence="10 11">
    <name type="scientific">Oleispira antarctica RB-8</name>
    <dbReference type="NCBI Taxonomy" id="698738"/>
    <lineage>
        <taxon>Bacteria</taxon>
        <taxon>Pseudomonadati</taxon>
        <taxon>Pseudomonadota</taxon>
        <taxon>Gammaproteobacteria</taxon>
        <taxon>Oceanospirillales</taxon>
        <taxon>Oceanospirillaceae</taxon>
        <taxon>Oleispira</taxon>
    </lineage>
</organism>
<keyword evidence="6" id="KW-0653">Protein transport</keyword>
<evidence type="ECO:0000259" key="9">
    <source>
        <dbReference type="Pfam" id="PF01618"/>
    </source>
</evidence>
<keyword evidence="6" id="KW-0813">Transport</keyword>
<dbReference type="PANTHER" id="PTHR30625:SF11">
    <property type="entry name" value="MOTA_TOLQ_EXBB PROTON CHANNEL DOMAIN-CONTAINING PROTEIN"/>
    <property type="match status" value="1"/>
</dbReference>
<dbReference type="PATRIC" id="fig|698738.3.peg.2443"/>
<evidence type="ECO:0000256" key="6">
    <source>
        <dbReference type="RuleBase" id="RU004057"/>
    </source>
</evidence>
<dbReference type="InterPro" id="IPR017270">
    <property type="entry name" value="MotA/TolQ/ExbB-rel"/>
</dbReference>
<dbReference type="Proteomes" id="UP000032749">
    <property type="component" value="Chromosome"/>
</dbReference>
<evidence type="ECO:0000256" key="3">
    <source>
        <dbReference type="ARBA" id="ARBA00022692"/>
    </source>
</evidence>
<dbReference type="AlphaFoldDB" id="R4YSZ7"/>
<keyword evidence="2" id="KW-1003">Cell membrane</keyword>
<evidence type="ECO:0000256" key="1">
    <source>
        <dbReference type="ARBA" id="ARBA00004651"/>
    </source>
</evidence>
<dbReference type="PANTHER" id="PTHR30625">
    <property type="entry name" value="PROTEIN TOLQ"/>
    <property type="match status" value="1"/>
</dbReference>
<dbReference type="GO" id="GO:0005886">
    <property type="term" value="C:plasma membrane"/>
    <property type="evidence" value="ECO:0007669"/>
    <property type="project" value="UniProtKB-SubCell"/>
</dbReference>
<evidence type="ECO:0000256" key="8">
    <source>
        <dbReference type="SAM" id="Phobius"/>
    </source>
</evidence>
<dbReference type="InterPro" id="IPR050790">
    <property type="entry name" value="ExbB/TolQ_transport"/>
</dbReference>
<dbReference type="Pfam" id="PF01618">
    <property type="entry name" value="MotA_ExbB"/>
    <property type="match status" value="1"/>
</dbReference>
<feature type="transmembrane region" description="Helical" evidence="8">
    <location>
        <begin position="304"/>
        <end position="325"/>
    </location>
</feature>
<sequence length="485" mass="52654">MTALISKKRFQVNTLIKVKKLAFGIAIGLGASLTLIAPSHAENIDVDSLLNLVKQGQARDDSEFKSRMQRFNTDKQQQQNMLQEAKDQRTALESDSATKEAAFANNETDITAAQERLTNRLGSLKELFGVLQQVAGDSKGIFEGSLITSELNEDPTTAGREQFLDELISTAGSSSKLPSIEELEQLWFEMQREMTLSGKVSSYQADVVLPTGDTVKKQVVRLGSFNAISEGQYLTFDYESQKLVELASQPGSRYNGPASDLESAQPSTTETNFSGFWIDPSRGQLLKIMGQSAGLGERIDQGGVVGYIILSLAIIGVLLAIWRMIKLTAETARIKKQMNSDSANNDNALGRIMTVYQNNGNTDVETLELHLSEAISSEIPSLTRGINWIKIISVVAPLLGLLGTVTGMIDVFETMSLFGTGDPKLMAGGISQALITTVLGLVAAIPCVFLHTMTNNRSRALITILEERATGILARKSEQLSLAKA</sequence>
<dbReference type="OrthoDB" id="4045at2"/>
<keyword evidence="3 8" id="KW-0812">Transmembrane</keyword>
<dbReference type="KEGG" id="oai:OLEAN_C23620"/>
<evidence type="ECO:0000313" key="10">
    <source>
        <dbReference type="EMBL" id="CCK76538.1"/>
    </source>
</evidence>